<proteinExistence type="predicted"/>
<evidence type="ECO:0000313" key="3">
    <source>
        <dbReference type="Proteomes" id="UP000585050"/>
    </source>
</evidence>
<dbReference type="Gene3D" id="3.90.1530.10">
    <property type="entry name" value="Conserved hypothetical protein from pyrococcus furiosus pfu- 392566-001, ParB domain"/>
    <property type="match status" value="1"/>
</dbReference>
<evidence type="ECO:0000313" key="2">
    <source>
        <dbReference type="EMBL" id="NLR91595.1"/>
    </source>
</evidence>
<feature type="region of interest" description="Disordered" evidence="1">
    <location>
        <begin position="170"/>
        <end position="190"/>
    </location>
</feature>
<dbReference type="EMBL" id="JABAIL010000003">
    <property type="protein sequence ID" value="NLR91595.1"/>
    <property type="molecule type" value="Genomic_DNA"/>
</dbReference>
<feature type="compositionally biased region" description="Basic and acidic residues" evidence="1">
    <location>
        <begin position="1"/>
        <end position="29"/>
    </location>
</feature>
<accession>A0A7X8XW00</accession>
<feature type="region of interest" description="Disordered" evidence="1">
    <location>
        <begin position="1"/>
        <end position="40"/>
    </location>
</feature>
<dbReference type="CDD" id="cd16387">
    <property type="entry name" value="ParB_N_Srx"/>
    <property type="match status" value="1"/>
</dbReference>
<feature type="compositionally biased region" description="Basic and acidic residues" evidence="1">
    <location>
        <begin position="180"/>
        <end position="190"/>
    </location>
</feature>
<dbReference type="AlphaFoldDB" id="A0A7X8XW00"/>
<keyword evidence="3" id="KW-1185">Reference proteome</keyword>
<gene>
    <name evidence="2" type="ORF">HGP29_10280</name>
</gene>
<organism evidence="2 3">
    <name type="scientific">Flammeovirga agarivorans</name>
    <dbReference type="NCBI Taxonomy" id="2726742"/>
    <lineage>
        <taxon>Bacteria</taxon>
        <taxon>Pseudomonadati</taxon>
        <taxon>Bacteroidota</taxon>
        <taxon>Cytophagia</taxon>
        <taxon>Cytophagales</taxon>
        <taxon>Flammeovirgaceae</taxon>
        <taxon>Flammeovirga</taxon>
    </lineage>
</organism>
<name>A0A7X8XW00_9BACT</name>
<reference evidence="2 3" key="1">
    <citation type="submission" date="2020-04" db="EMBL/GenBank/DDBJ databases">
        <title>Flammeovirga sp. SR4, a novel species isolated from seawater.</title>
        <authorList>
            <person name="Wang X."/>
        </authorList>
    </citation>
    <scope>NUCLEOTIDE SEQUENCE [LARGE SCALE GENOMIC DNA]</scope>
    <source>
        <strain evidence="2 3">SR4</strain>
    </source>
</reference>
<dbReference type="InterPro" id="IPR036086">
    <property type="entry name" value="ParB/Sulfiredoxin_sf"/>
</dbReference>
<dbReference type="RefSeq" id="WP_168882313.1">
    <property type="nucleotide sequence ID" value="NZ_JABAIL010000003.1"/>
</dbReference>
<sequence length="458" mass="52529">MLNLDKFKKKEEEKHKQGMTSLREKESSEKLTQVDYKSPGSFHIEPEYRELIRKQTADEAQNFEKSIKEEGVREPILYWTHTLRDDSGKARVVHTVVDGHHRCEAAIKLGLEYVPSKELKFNSHNDVRIWMLRNQLGRRNIGDAEKITIALQLTEFLGVEAKERKKRQVESFNKGQKTQTEAKAKVKEEVKEKSEDELELQAFKDTLNMDPSGRINRAEEAAKIAGVSTKNVTKMKKIIEKGGENIVRSVIDGDLSIHKAWTDIRASEKDEKGKSKVKAKPSKAALTPKVIQSLLHTSGVVKAIGKVGYAFRYQDEAFDAIQLNELSFKQHNDFNIRFVEDGKEVRQSKNIEAVQFVKLNSQDIFPLIIGYQYISTADDLKYISSLNELATFCHKFYVVVNVDLAKEAIAQVKSENMVVGVITIDKEHKVEVVHESHYIMIEEHKELQMMREGIYRQL</sequence>
<dbReference type="Proteomes" id="UP000585050">
    <property type="component" value="Unassembled WGS sequence"/>
</dbReference>
<comment type="caution">
    <text evidence="2">The sequence shown here is derived from an EMBL/GenBank/DDBJ whole genome shotgun (WGS) entry which is preliminary data.</text>
</comment>
<protein>
    <submittedName>
        <fullName evidence="2">ParB N-terminal domain-containing protein</fullName>
    </submittedName>
</protein>
<evidence type="ECO:0000256" key="1">
    <source>
        <dbReference type="SAM" id="MobiDB-lite"/>
    </source>
</evidence>
<dbReference type="SUPFAM" id="SSF110849">
    <property type="entry name" value="ParB/Sulfiredoxin"/>
    <property type="match status" value="1"/>
</dbReference>